<organism evidence="3 4">
    <name type="scientific">Heligmosomoides polygyrus</name>
    <name type="common">Parasitic roundworm</name>
    <dbReference type="NCBI Taxonomy" id="6339"/>
    <lineage>
        <taxon>Eukaryota</taxon>
        <taxon>Metazoa</taxon>
        <taxon>Ecdysozoa</taxon>
        <taxon>Nematoda</taxon>
        <taxon>Chromadorea</taxon>
        <taxon>Rhabditida</taxon>
        <taxon>Rhabditina</taxon>
        <taxon>Rhabditomorpha</taxon>
        <taxon>Strongyloidea</taxon>
        <taxon>Heligmosomidae</taxon>
        <taxon>Heligmosomoides</taxon>
    </lineage>
</organism>
<name>A0A183G3H1_HELPZ</name>
<evidence type="ECO:0000256" key="1">
    <source>
        <dbReference type="SAM" id="MobiDB-lite"/>
    </source>
</evidence>
<evidence type="ECO:0000313" key="3">
    <source>
        <dbReference type="Proteomes" id="UP000050761"/>
    </source>
</evidence>
<evidence type="ECO:0000313" key="2">
    <source>
        <dbReference type="EMBL" id="VDP04426.1"/>
    </source>
</evidence>
<dbReference type="WBParaSite" id="HPBE_0001595101-mRNA-1">
    <property type="protein sequence ID" value="HPBE_0001595101-mRNA-1"/>
    <property type="gene ID" value="HPBE_0001595101"/>
</dbReference>
<accession>A0A3P8EB82</accession>
<gene>
    <name evidence="2" type="ORF">HPBE_LOCUS15950</name>
</gene>
<dbReference type="AlphaFoldDB" id="A0A183G3H1"/>
<reference evidence="4" key="2">
    <citation type="submission" date="2019-09" db="UniProtKB">
        <authorList>
            <consortium name="WormBaseParasite"/>
        </authorList>
    </citation>
    <scope>IDENTIFICATION</scope>
</reference>
<dbReference type="PANTHER" id="PTHR46238:SF8">
    <property type="entry name" value="ENDONUCLEASE_EXONUCLEASE_PHOSPHATASE DOMAIN-CONTAINING PROTEIN"/>
    <property type="match status" value="1"/>
</dbReference>
<keyword evidence="3" id="KW-1185">Reference proteome</keyword>
<accession>A0A183G3H1</accession>
<feature type="compositionally biased region" description="Basic and acidic residues" evidence="1">
    <location>
        <begin position="94"/>
        <end position="117"/>
    </location>
</feature>
<dbReference type="Proteomes" id="UP000050761">
    <property type="component" value="Unassembled WGS sequence"/>
</dbReference>
<feature type="region of interest" description="Disordered" evidence="1">
    <location>
        <begin position="65"/>
        <end position="117"/>
    </location>
</feature>
<protein>
    <submittedName>
        <fullName evidence="4">Transposase</fullName>
    </submittedName>
</protein>
<sequence>METKMLRWTAGVSRMDRIRNDAIRQKFGVAPIADKIHEARLRCYGHVLREKQDSARKIGLELEVSRKRPRGRPKQRWSDTLHMNVKVTGVHPDQAQDRERWRHDTRRADSATKRDKR</sequence>
<proteinExistence type="predicted"/>
<reference evidence="2 3" key="1">
    <citation type="submission" date="2018-11" db="EMBL/GenBank/DDBJ databases">
        <authorList>
            <consortium name="Pathogen Informatics"/>
        </authorList>
    </citation>
    <scope>NUCLEOTIDE SEQUENCE [LARGE SCALE GENOMIC DNA]</scope>
</reference>
<evidence type="ECO:0000313" key="4">
    <source>
        <dbReference type="WBParaSite" id="HPBE_0001595101-mRNA-1"/>
    </source>
</evidence>
<dbReference type="EMBL" id="UZAH01029132">
    <property type="protein sequence ID" value="VDP04426.1"/>
    <property type="molecule type" value="Genomic_DNA"/>
</dbReference>
<dbReference type="PANTHER" id="PTHR46238">
    <property type="entry name" value="REVERSE TRANSCRIPTASE DOMAIN-CONTAINING PROTEIN"/>
    <property type="match status" value="1"/>
</dbReference>